<dbReference type="Proteomes" id="UP001187346">
    <property type="component" value="Unassembled WGS sequence"/>
</dbReference>
<name>A0ABU4FLU8_9ACTN</name>
<proteinExistence type="predicted"/>
<reference evidence="1 2" key="1">
    <citation type="submission" date="2023-10" db="EMBL/GenBank/DDBJ databases">
        <title>Characterization of rhizosphere-enriched actinobacteria from wheat plants lab-grown on chernevaya soil.</title>
        <authorList>
            <person name="Tikhonova E.N."/>
            <person name="Konopkin A."/>
            <person name="Kravchenko I.K."/>
        </authorList>
    </citation>
    <scope>NUCLEOTIDE SEQUENCE [LARGE SCALE GENOMIC DNA]</scope>
    <source>
        <strain evidence="1 2">RR29</strain>
    </source>
</reference>
<evidence type="ECO:0000313" key="2">
    <source>
        <dbReference type="Proteomes" id="UP001187346"/>
    </source>
</evidence>
<dbReference type="RefSeq" id="WP_317774427.1">
    <property type="nucleotide sequence ID" value="NZ_JAWMAJ010000153.1"/>
</dbReference>
<organism evidence="1 2">
    <name type="scientific">Streptomyces prunicolor</name>
    <dbReference type="NCBI Taxonomy" id="67348"/>
    <lineage>
        <taxon>Bacteria</taxon>
        <taxon>Bacillati</taxon>
        <taxon>Actinomycetota</taxon>
        <taxon>Actinomycetes</taxon>
        <taxon>Kitasatosporales</taxon>
        <taxon>Streptomycetaceae</taxon>
        <taxon>Streptomyces</taxon>
    </lineage>
</organism>
<dbReference type="Pfam" id="PF19771">
    <property type="entry name" value="DUF6257"/>
    <property type="match status" value="1"/>
</dbReference>
<keyword evidence="2" id="KW-1185">Reference proteome</keyword>
<dbReference type="InterPro" id="IPR046224">
    <property type="entry name" value="DUF6257"/>
</dbReference>
<accession>A0ABU4FLU8</accession>
<gene>
    <name evidence="1" type="ORF">R5A26_34320</name>
</gene>
<evidence type="ECO:0000313" key="1">
    <source>
        <dbReference type="EMBL" id="MDV7221025.1"/>
    </source>
</evidence>
<sequence length="60" mass="6880">MAKPDDFKFSDFTGTEKARIVLLAARMGWRGMAGPEVDISDLKRKAERIEKRAERRKNGK</sequence>
<comment type="caution">
    <text evidence="1">The sequence shown here is derived from an EMBL/GenBank/DDBJ whole genome shotgun (WGS) entry which is preliminary data.</text>
</comment>
<dbReference type="EMBL" id="JAWMAJ010000153">
    <property type="protein sequence ID" value="MDV7221025.1"/>
    <property type="molecule type" value="Genomic_DNA"/>
</dbReference>
<protein>
    <submittedName>
        <fullName evidence="1">DUF6257 family protein</fullName>
    </submittedName>
</protein>